<reference evidence="1" key="2">
    <citation type="submission" date="2019-06" db="EMBL/GenBank/DDBJ databases">
        <title>Genomics analysis of Aphanomyces spp. identifies a new class of oomycete effector associated with host adaptation.</title>
        <authorList>
            <person name="Gaulin E."/>
        </authorList>
    </citation>
    <scope>NUCLEOTIDE SEQUENCE</scope>
    <source>
        <strain evidence="1">CBS 578.67</strain>
    </source>
</reference>
<dbReference type="Proteomes" id="UP000332933">
    <property type="component" value="Unassembled WGS sequence"/>
</dbReference>
<organism evidence="2 3">
    <name type="scientific">Aphanomyces stellatus</name>
    <dbReference type="NCBI Taxonomy" id="120398"/>
    <lineage>
        <taxon>Eukaryota</taxon>
        <taxon>Sar</taxon>
        <taxon>Stramenopiles</taxon>
        <taxon>Oomycota</taxon>
        <taxon>Saprolegniomycetes</taxon>
        <taxon>Saprolegniales</taxon>
        <taxon>Verrucalvaceae</taxon>
        <taxon>Aphanomyces</taxon>
    </lineage>
</organism>
<keyword evidence="3" id="KW-1185">Reference proteome</keyword>
<dbReference type="EMBL" id="VJMH01002279">
    <property type="protein sequence ID" value="KAF0709362.1"/>
    <property type="molecule type" value="Genomic_DNA"/>
</dbReference>
<dbReference type="EMBL" id="CAADRA010002281">
    <property type="protein sequence ID" value="VFT82969.1"/>
    <property type="molecule type" value="Genomic_DNA"/>
</dbReference>
<evidence type="ECO:0000313" key="3">
    <source>
        <dbReference type="Proteomes" id="UP000332933"/>
    </source>
</evidence>
<evidence type="ECO:0000313" key="2">
    <source>
        <dbReference type="EMBL" id="VFT82969.1"/>
    </source>
</evidence>
<evidence type="ECO:0000313" key="1">
    <source>
        <dbReference type="EMBL" id="KAF0709362.1"/>
    </source>
</evidence>
<dbReference type="OrthoDB" id="70740at2759"/>
<reference evidence="2 3" key="1">
    <citation type="submission" date="2019-03" db="EMBL/GenBank/DDBJ databases">
        <authorList>
            <person name="Gaulin E."/>
            <person name="Dumas B."/>
        </authorList>
    </citation>
    <scope>NUCLEOTIDE SEQUENCE [LARGE SCALE GENOMIC DNA]</scope>
    <source>
        <strain evidence="2">CBS 568.67</strain>
    </source>
</reference>
<protein>
    <submittedName>
        <fullName evidence="2">Aste57867_5952 protein</fullName>
    </submittedName>
</protein>
<proteinExistence type="predicted"/>
<name>A0A485KDM6_9STRA</name>
<dbReference type="InterPro" id="IPR043767">
    <property type="entry name" value="DUF5713"/>
</dbReference>
<dbReference type="AlphaFoldDB" id="A0A485KDM6"/>
<gene>
    <name evidence="2" type="primary">Aste57867_5952</name>
    <name evidence="1" type="ORF">As57867_005938</name>
    <name evidence="2" type="ORF">ASTE57867_5952</name>
</gene>
<accession>A0A485KDM6</accession>
<dbReference type="Pfam" id="PF18977">
    <property type="entry name" value="DUF5713"/>
    <property type="match status" value="1"/>
</dbReference>
<sequence>MAAPTNPKMHSYVFLRDMARDSYFPPALVQKGQQLLVQLCLDIERVKPLTPADLKDLTHATTEAFNQLEEEFEANGSGLETTARESIADGVGVIAAAYGFDVDIEELISNREW</sequence>